<protein>
    <submittedName>
        <fullName evidence="2">Uncharacterized protein</fullName>
    </submittedName>
</protein>
<organism evidence="2 3">
    <name type="scientific">Mikania micrantha</name>
    <name type="common">bitter vine</name>
    <dbReference type="NCBI Taxonomy" id="192012"/>
    <lineage>
        <taxon>Eukaryota</taxon>
        <taxon>Viridiplantae</taxon>
        <taxon>Streptophyta</taxon>
        <taxon>Embryophyta</taxon>
        <taxon>Tracheophyta</taxon>
        <taxon>Spermatophyta</taxon>
        <taxon>Magnoliopsida</taxon>
        <taxon>eudicotyledons</taxon>
        <taxon>Gunneridae</taxon>
        <taxon>Pentapetalae</taxon>
        <taxon>asterids</taxon>
        <taxon>campanulids</taxon>
        <taxon>Asterales</taxon>
        <taxon>Asteraceae</taxon>
        <taxon>Asteroideae</taxon>
        <taxon>Heliantheae alliance</taxon>
        <taxon>Eupatorieae</taxon>
        <taxon>Mikania</taxon>
    </lineage>
</organism>
<keyword evidence="3" id="KW-1185">Reference proteome</keyword>
<feature type="transmembrane region" description="Helical" evidence="1">
    <location>
        <begin position="101"/>
        <end position="120"/>
    </location>
</feature>
<accession>A0A5N6Q1N9</accession>
<reference evidence="2 3" key="1">
    <citation type="submission" date="2019-05" db="EMBL/GenBank/DDBJ databases">
        <title>Mikania micrantha, genome provides insights into the molecular mechanism of rapid growth.</title>
        <authorList>
            <person name="Liu B."/>
        </authorList>
    </citation>
    <scope>NUCLEOTIDE SEQUENCE [LARGE SCALE GENOMIC DNA]</scope>
    <source>
        <strain evidence="2">NLD-2019</strain>
        <tissue evidence="2">Leaf</tissue>
    </source>
</reference>
<evidence type="ECO:0000256" key="1">
    <source>
        <dbReference type="SAM" id="Phobius"/>
    </source>
</evidence>
<name>A0A5N6Q1N9_9ASTR</name>
<gene>
    <name evidence="2" type="ORF">E3N88_00746</name>
</gene>
<keyword evidence="1" id="KW-0812">Transmembrane</keyword>
<evidence type="ECO:0000313" key="3">
    <source>
        <dbReference type="Proteomes" id="UP000326396"/>
    </source>
</evidence>
<keyword evidence="1" id="KW-1133">Transmembrane helix</keyword>
<dbReference type="AlphaFoldDB" id="A0A5N6Q1N9"/>
<keyword evidence="1" id="KW-0472">Membrane</keyword>
<dbReference type="Proteomes" id="UP000326396">
    <property type="component" value="Linkage Group LG1"/>
</dbReference>
<evidence type="ECO:0000313" key="2">
    <source>
        <dbReference type="EMBL" id="KAD7477610.1"/>
    </source>
</evidence>
<comment type="caution">
    <text evidence="2">The sequence shown here is derived from an EMBL/GenBank/DDBJ whole genome shotgun (WGS) entry which is preliminary data.</text>
</comment>
<proteinExistence type="predicted"/>
<sequence length="153" mass="17388">MRGKMKEDAAREFRGVKAKTNFPTHEDEIGLLNRGLDFSSPAKPPQPASLFFPETVKNGTHKYRPESESKSDSELELTPELRLEVSVLVETMIGKDGPKLISTWVLFNLGPLLWLGLLWFDVFAGRRREEKEWIELTNLPITWIGRGDFNGAC</sequence>
<dbReference type="EMBL" id="SZYD01000001">
    <property type="protein sequence ID" value="KAD7477610.1"/>
    <property type="molecule type" value="Genomic_DNA"/>
</dbReference>